<evidence type="ECO:0000259" key="20">
    <source>
        <dbReference type="PROSITE" id="PS51352"/>
    </source>
</evidence>
<dbReference type="InterPro" id="IPR036249">
    <property type="entry name" value="Thioredoxin-like_sf"/>
</dbReference>
<proteinExistence type="inferred from homology"/>
<dbReference type="InterPro" id="IPR022910">
    <property type="entry name" value="Thiol_diS_interchange_DbsD"/>
</dbReference>
<reference evidence="21 22" key="2">
    <citation type="submission" date="2024-01" db="EMBL/GenBank/DDBJ databases">
        <authorList>
            <person name="Xie X."/>
        </authorList>
    </citation>
    <scope>NUCLEOTIDE SEQUENCE [LARGE SCALE GENOMIC DNA]</scope>
    <source>
        <strain evidence="21">SCUT-1</strain>
    </source>
</reference>
<dbReference type="GO" id="GO:0047134">
    <property type="term" value="F:protein-disulfide reductase [NAD(P)H] activity"/>
    <property type="evidence" value="ECO:0007669"/>
    <property type="project" value="UniProtKB-EC"/>
</dbReference>
<dbReference type="NCBIfam" id="NF001419">
    <property type="entry name" value="PRK00293.1"/>
    <property type="match status" value="1"/>
</dbReference>
<keyword evidence="11 18" id="KW-0560">Oxidoreductase</keyword>
<evidence type="ECO:0000256" key="7">
    <source>
        <dbReference type="ARBA" id="ARBA00022729"/>
    </source>
</evidence>
<keyword evidence="7 18" id="KW-0732">Signal</keyword>
<feature type="chain" id="PRO_5044902988" description="Thiol:disulfide interchange protein DsbD" evidence="18">
    <location>
        <begin position="20"/>
        <end position="777"/>
    </location>
</feature>
<comment type="caution">
    <text evidence="21">The sequence shown here is derived from an EMBL/GenBank/DDBJ whole genome shotgun (WGS) entry which is preliminary data.</text>
</comment>
<keyword evidence="15 18" id="KW-0676">Redox-active center</keyword>
<dbReference type="PANTHER" id="PTHR32234:SF0">
    <property type="entry name" value="THIOL:DISULFIDE INTERCHANGE PROTEIN DSBD"/>
    <property type="match status" value="1"/>
</dbReference>
<feature type="transmembrane region" description="Helical" evidence="18">
    <location>
        <begin position="575"/>
        <end position="593"/>
    </location>
</feature>
<organism evidence="21 22">
    <name type="scientific">Candidatus Thiothrix phosphatis</name>
    <dbReference type="NCBI Taxonomy" id="3112415"/>
    <lineage>
        <taxon>Bacteria</taxon>
        <taxon>Pseudomonadati</taxon>
        <taxon>Pseudomonadota</taxon>
        <taxon>Gammaproteobacteria</taxon>
        <taxon>Thiotrichales</taxon>
        <taxon>Thiotrichaceae</taxon>
        <taxon>Thiothrix</taxon>
    </lineage>
</organism>
<accession>A0ABU6CTX8</accession>
<dbReference type="Gene3D" id="2.60.40.1250">
    <property type="entry name" value="Thiol:disulfide interchange protein DsbD, N-terminal domain"/>
    <property type="match status" value="2"/>
</dbReference>
<dbReference type="InterPro" id="IPR013766">
    <property type="entry name" value="Thioredoxin_domain"/>
</dbReference>
<keyword evidence="22" id="KW-1185">Reference proteome</keyword>
<dbReference type="HAMAP" id="MF_00399">
    <property type="entry name" value="DbsD"/>
    <property type="match status" value="1"/>
</dbReference>
<feature type="transmembrane region" description="Helical" evidence="18">
    <location>
        <begin position="394"/>
        <end position="419"/>
    </location>
</feature>
<feature type="transmembrane region" description="Helical" evidence="18">
    <location>
        <begin position="551"/>
        <end position="569"/>
    </location>
</feature>
<feature type="region of interest" description="Disordered" evidence="19">
    <location>
        <begin position="144"/>
        <end position="175"/>
    </location>
</feature>
<dbReference type="CDD" id="cd02953">
    <property type="entry name" value="DsbDgamma"/>
    <property type="match status" value="1"/>
</dbReference>
<feature type="disulfide bond" description="Redox-active" evidence="18">
    <location>
        <begin position="125"/>
        <end position="131"/>
    </location>
</feature>
<evidence type="ECO:0000256" key="17">
    <source>
        <dbReference type="ARBA" id="ARBA00047804"/>
    </source>
</evidence>
<evidence type="ECO:0000256" key="6">
    <source>
        <dbReference type="ARBA" id="ARBA00022692"/>
    </source>
</evidence>
<dbReference type="PROSITE" id="PS51352">
    <property type="entry name" value="THIOREDOXIN_2"/>
    <property type="match status" value="1"/>
</dbReference>
<protein>
    <recommendedName>
        <fullName evidence="18">Thiol:disulfide interchange protein DsbD</fullName>
        <ecNumber evidence="18">1.8.1.8</ecNumber>
    </recommendedName>
    <alternativeName>
        <fullName evidence="18">Protein-disulfide reductase</fullName>
        <shortName evidence="18">Disulfide reductase</shortName>
    </alternativeName>
</protein>
<evidence type="ECO:0000256" key="4">
    <source>
        <dbReference type="ARBA" id="ARBA00022475"/>
    </source>
</evidence>
<dbReference type="InterPro" id="IPR036929">
    <property type="entry name" value="DsbDN_sf"/>
</dbReference>
<name>A0ABU6CTX8_9GAMM</name>
<evidence type="ECO:0000256" key="18">
    <source>
        <dbReference type="HAMAP-Rule" id="MF_00399"/>
    </source>
</evidence>
<evidence type="ECO:0000256" key="15">
    <source>
        <dbReference type="ARBA" id="ARBA00023284"/>
    </source>
</evidence>
<feature type="compositionally biased region" description="Pro residues" evidence="19">
    <location>
        <begin position="152"/>
        <end position="164"/>
    </location>
</feature>
<evidence type="ECO:0000256" key="9">
    <source>
        <dbReference type="ARBA" id="ARBA00022982"/>
    </source>
</evidence>
<feature type="transmembrane region" description="Helical" evidence="18">
    <location>
        <begin position="355"/>
        <end position="382"/>
    </location>
</feature>
<dbReference type="Pfam" id="PF13899">
    <property type="entry name" value="Thioredoxin_7"/>
    <property type="match status" value="1"/>
</dbReference>
<evidence type="ECO:0000256" key="19">
    <source>
        <dbReference type="SAM" id="MobiDB-lite"/>
    </source>
</evidence>
<dbReference type="InterPro" id="IPR028250">
    <property type="entry name" value="DsbDN"/>
</dbReference>
<feature type="domain" description="Thioredoxin" evidence="20">
    <location>
        <begin position="643"/>
        <end position="773"/>
    </location>
</feature>
<feature type="region of interest" description="Disordered" evidence="19">
    <location>
        <begin position="315"/>
        <end position="338"/>
    </location>
</feature>
<keyword evidence="10 18" id="KW-1133">Transmembrane helix</keyword>
<dbReference type="InterPro" id="IPR035671">
    <property type="entry name" value="DsbD_gamma"/>
</dbReference>
<dbReference type="Pfam" id="PF02683">
    <property type="entry name" value="DsbD_TM"/>
    <property type="match status" value="1"/>
</dbReference>
<dbReference type="Pfam" id="PF11412">
    <property type="entry name" value="DsbD_N"/>
    <property type="match status" value="2"/>
</dbReference>
<dbReference type="RefSeq" id="WP_324692738.1">
    <property type="nucleotide sequence ID" value="NZ_JAYMYJ010000011.1"/>
</dbReference>
<dbReference type="SUPFAM" id="SSF52833">
    <property type="entry name" value="Thioredoxin-like"/>
    <property type="match status" value="1"/>
</dbReference>
<comment type="similarity">
    <text evidence="2 18">Belongs to the thioredoxin family. DsbD subfamily.</text>
</comment>
<keyword evidence="5 18" id="KW-0997">Cell inner membrane</keyword>
<keyword evidence="14 18" id="KW-1015">Disulfide bond</keyword>
<dbReference type="InterPro" id="IPR003834">
    <property type="entry name" value="Cyt_c_assmbl_TM_dom"/>
</dbReference>
<dbReference type="Proteomes" id="UP001308005">
    <property type="component" value="Unassembled WGS sequence"/>
</dbReference>
<sequence precursor="true">MRKLLCFLLLLVVSTQAYALKQEDLLPPDEAFKFKAEAIAPDKIKATWEIADGYYLYREHFGFELENKDLTLGSPDFPKGDSKNDPTFGTIEVYHHKADVEIPVTRGESINKAVELALKVKYQGCADAGLCYPPQRKTATLQLAAADSAKPTEPPPSMEPPPPTTDTAIAPPAQTSKPNALLDIFQKGAKPSGPLPVDQAFAFEMTAIDKGTLKAHWTIQPNHHLYRPKIRFTVKEPQGVVLGTPAFPTGEQVKDEYFGKIEVYGQDIDVEIPIIDSTGLQKLVVETEYQGCADSSGVCYPPVKKDTELTLADLPEATPRKQAEPAKTATPNNDTTSEENAISLRMQDEGYLSTLLFFFLAGLGLAFTPCVFPMIPILSGIIAGSANDLSPRKAFLLSLAYVLPMALTYAIVGIIAGLSGANLQVVFQNPWIIGSFAGLFVLLALSMFGFYDLQMPASIQSRLTEISNRQQGGSFIGAGIMGVLSALIVGPCVTAPLIGALVYIAQTHDAILGGLSLFILGLGMGLPLLMIGTSAGRLLPRAGAWMDTTKAIFGIMMLGLAIWMLNRVVPTEITMALTGVLLVSSGIYMGALEGVDYESGGWGRFWKSLGLIMLFYGGMILFGVAAGSNNLLQPLKGIFGGNYANTAAVAEAKLNFQRIKGLAGLQQALEQAKAQNKAVMLDFYANWCISCKELEHKTFKNPAVIAELSDTLLLQADVTADDEQDKELNKHFGLFGPPQVLFFKPNGEEIKAVRLAGYEAPEAFLERVKRFRQSLFQ</sequence>
<feature type="transmembrane region" description="Helical" evidence="18">
    <location>
        <begin position="474"/>
        <end position="504"/>
    </location>
</feature>
<evidence type="ECO:0000256" key="3">
    <source>
        <dbReference type="ARBA" id="ARBA00022448"/>
    </source>
</evidence>
<feature type="transmembrane region" description="Helical" evidence="18">
    <location>
        <begin position="605"/>
        <end position="626"/>
    </location>
</feature>
<dbReference type="Gene3D" id="3.40.30.10">
    <property type="entry name" value="Glutaredoxin"/>
    <property type="match status" value="1"/>
</dbReference>
<dbReference type="SUPFAM" id="SSF74863">
    <property type="entry name" value="Thiol:disulfide interchange protein DsbD, N-terminal domain (DsbD-alpha)"/>
    <property type="match status" value="2"/>
</dbReference>
<dbReference type="PANTHER" id="PTHR32234">
    <property type="entry name" value="THIOL:DISULFIDE INTERCHANGE PROTEIN DSBD"/>
    <property type="match status" value="1"/>
</dbReference>
<evidence type="ECO:0000256" key="11">
    <source>
        <dbReference type="ARBA" id="ARBA00023002"/>
    </source>
</evidence>
<feature type="compositionally biased region" description="Polar residues" evidence="19">
    <location>
        <begin position="329"/>
        <end position="338"/>
    </location>
</feature>
<feature type="signal peptide" evidence="18">
    <location>
        <begin position="1"/>
        <end position="19"/>
    </location>
</feature>
<comment type="catalytic activity">
    <reaction evidence="17 18">
        <text>[protein]-dithiol + NADP(+) = [protein]-disulfide + NADPH + H(+)</text>
        <dbReference type="Rhea" id="RHEA:18753"/>
        <dbReference type="Rhea" id="RHEA-COMP:10593"/>
        <dbReference type="Rhea" id="RHEA-COMP:10594"/>
        <dbReference type="ChEBI" id="CHEBI:15378"/>
        <dbReference type="ChEBI" id="CHEBI:29950"/>
        <dbReference type="ChEBI" id="CHEBI:50058"/>
        <dbReference type="ChEBI" id="CHEBI:57783"/>
        <dbReference type="ChEBI" id="CHEBI:58349"/>
        <dbReference type="EC" id="1.8.1.8"/>
    </reaction>
</comment>
<keyword evidence="12 18" id="KW-0520">NAD</keyword>
<evidence type="ECO:0000256" key="12">
    <source>
        <dbReference type="ARBA" id="ARBA00023027"/>
    </source>
</evidence>
<evidence type="ECO:0000256" key="2">
    <source>
        <dbReference type="ARBA" id="ARBA00007241"/>
    </source>
</evidence>
<evidence type="ECO:0000256" key="1">
    <source>
        <dbReference type="ARBA" id="ARBA00004429"/>
    </source>
</evidence>
<keyword evidence="8 18" id="KW-0201">Cytochrome c-type biogenesis</keyword>
<comment type="function">
    <text evidence="18">Required to facilitate the formation of correct disulfide bonds in some periplasmic proteins and for the assembly of the periplasmic c-type cytochromes. Acts by transferring electrons from cytoplasmic thioredoxin to the periplasm. This transfer involves a cascade of disulfide bond formation and reduction steps.</text>
</comment>
<evidence type="ECO:0000256" key="5">
    <source>
        <dbReference type="ARBA" id="ARBA00022519"/>
    </source>
</evidence>
<evidence type="ECO:0000313" key="21">
    <source>
        <dbReference type="EMBL" id="MEB4589548.1"/>
    </source>
</evidence>
<feature type="transmembrane region" description="Helical" evidence="18">
    <location>
        <begin position="510"/>
        <end position="531"/>
    </location>
</feature>
<comment type="catalytic activity">
    <reaction evidence="16 18">
        <text>[protein]-dithiol + NAD(+) = [protein]-disulfide + NADH + H(+)</text>
        <dbReference type="Rhea" id="RHEA:18749"/>
        <dbReference type="Rhea" id="RHEA-COMP:10593"/>
        <dbReference type="Rhea" id="RHEA-COMP:10594"/>
        <dbReference type="ChEBI" id="CHEBI:15378"/>
        <dbReference type="ChEBI" id="CHEBI:29950"/>
        <dbReference type="ChEBI" id="CHEBI:50058"/>
        <dbReference type="ChEBI" id="CHEBI:57540"/>
        <dbReference type="ChEBI" id="CHEBI:57945"/>
        <dbReference type="EC" id="1.8.1.8"/>
    </reaction>
</comment>
<feature type="disulfide bond" description="Redox-active" evidence="18">
    <location>
        <begin position="688"/>
        <end position="691"/>
    </location>
</feature>
<feature type="disulfide bond" description="Redox-active" evidence="18">
    <location>
        <begin position="370"/>
        <end position="492"/>
    </location>
</feature>
<evidence type="ECO:0000256" key="13">
    <source>
        <dbReference type="ARBA" id="ARBA00023136"/>
    </source>
</evidence>
<evidence type="ECO:0000256" key="14">
    <source>
        <dbReference type="ARBA" id="ARBA00023157"/>
    </source>
</evidence>
<comment type="subcellular location">
    <subcellularLocation>
        <location evidence="1 18">Cell inner membrane</location>
        <topology evidence="1 18">Multi-pass membrane protein</topology>
    </subcellularLocation>
</comment>
<keyword evidence="6 18" id="KW-0812">Transmembrane</keyword>
<evidence type="ECO:0000256" key="8">
    <source>
        <dbReference type="ARBA" id="ARBA00022748"/>
    </source>
</evidence>
<reference evidence="22" key="1">
    <citation type="submission" date="2023-07" db="EMBL/GenBank/DDBJ databases">
        <title>The carbon used by Thiothrix.</title>
        <authorList>
            <person name="Chen L."/>
        </authorList>
    </citation>
    <scope>NUCLEOTIDE SEQUENCE [LARGE SCALE GENOMIC DNA]</scope>
</reference>
<dbReference type="EMBL" id="JAYMYJ010000011">
    <property type="protein sequence ID" value="MEB4589548.1"/>
    <property type="molecule type" value="Genomic_DNA"/>
</dbReference>
<gene>
    <name evidence="18 21" type="primary">dsbD</name>
    <name evidence="21" type="ORF">VSS37_01015</name>
</gene>
<evidence type="ECO:0000256" key="16">
    <source>
        <dbReference type="ARBA" id="ARBA00047388"/>
    </source>
</evidence>
<dbReference type="EC" id="1.8.1.8" evidence="18"/>
<feature type="transmembrane region" description="Helical" evidence="18">
    <location>
        <begin position="431"/>
        <end position="453"/>
    </location>
</feature>
<keyword evidence="4 18" id="KW-1003">Cell membrane</keyword>
<keyword evidence="13 18" id="KW-0472">Membrane</keyword>
<evidence type="ECO:0000256" key="10">
    <source>
        <dbReference type="ARBA" id="ARBA00022989"/>
    </source>
</evidence>
<keyword evidence="9 18" id="KW-0249">Electron transport</keyword>
<keyword evidence="3 18" id="KW-0813">Transport</keyword>
<evidence type="ECO:0000313" key="22">
    <source>
        <dbReference type="Proteomes" id="UP001308005"/>
    </source>
</evidence>